<dbReference type="AlphaFoldDB" id="A0A1Y5SZX9"/>
<dbReference type="SUPFAM" id="SSF52540">
    <property type="entry name" value="P-loop containing nucleoside triphosphate hydrolases"/>
    <property type="match status" value="1"/>
</dbReference>
<feature type="binding site" evidence="5">
    <location>
        <begin position="16"/>
        <end position="21"/>
    </location>
    <ligand>
        <name>ATP</name>
        <dbReference type="ChEBI" id="CHEBI:30616"/>
    </ligand>
</feature>
<protein>
    <recommendedName>
        <fullName evidence="5 6">Dephospho-CoA kinase</fullName>
        <ecNumber evidence="5 6">2.7.1.24</ecNumber>
    </recommendedName>
    <alternativeName>
        <fullName evidence="5">Dephosphocoenzyme A kinase</fullName>
    </alternativeName>
</protein>
<evidence type="ECO:0000256" key="3">
    <source>
        <dbReference type="ARBA" id="ARBA00022840"/>
    </source>
</evidence>
<dbReference type="InterPro" id="IPR027417">
    <property type="entry name" value="P-loop_NTPase"/>
</dbReference>
<evidence type="ECO:0000256" key="6">
    <source>
        <dbReference type="NCBIfam" id="TIGR00152"/>
    </source>
</evidence>
<dbReference type="STRING" id="658057.SAMN04488032_11057"/>
<keyword evidence="2 5" id="KW-0547">Nucleotide-binding</keyword>
<dbReference type="Pfam" id="PF01121">
    <property type="entry name" value="CoaE"/>
    <property type="match status" value="1"/>
</dbReference>
<keyword evidence="3 5" id="KW-0067">ATP-binding</keyword>
<dbReference type="PANTHER" id="PTHR10695:SF46">
    <property type="entry name" value="BIFUNCTIONAL COENZYME A SYNTHASE-RELATED"/>
    <property type="match status" value="1"/>
</dbReference>
<dbReference type="HAMAP" id="MF_00376">
    <property type="entry name" value="Dephospho_CoA_kinase"/>
    <property type="match status" value="1"/>
</dbReference>
<comment type="similarity">
    <text evidence="1 5">Belongs to the CoaE family.</text>
</comment>
<dbReference type="GO" id="GO:0005524">
    <property type="term" value="F:ATP binding"/>
    <property type="evidence" value="ECO:0007669"/>
    <property type="project" value="UniProtKB-UniRule"/>
</dbReference>
<comment type="catalytic activity">
    <reaction evidence="5">
        <text>3'-dephospho-CoA + ATP = ADP + CoA + H(+)</text>
        <dbReference type="Rhea" id="RHEA:18245"/>
        <dbReference type="ChEBI" id="CHEBI:15378"/>
        <dbReference type="ChEBI" id="CHEBI:30616"/>
        <dbReference type="ChEBI" id="CHEBI:57287"/>
        <dbReference type="ChEBI" id="CHEBI:57328"/>
        <dbReference type="ChEBI" id="CHEBI:456216"/>
        <dbReference type="EC" id="2.7.1.24"/>
    </reaction>
</comment>
<reference evidence="7 8" key="1">
    <citation type="submission" date="2017-03" db="EMBL/GenBank/DDBJ databases">
        <authorList>
            <person name="Afonso C.L."/>
            <person name="Miller P.J."/>
            <person name="Scott M.A."/>
            <person name="Spackman E."/>
            <person name="Goraichik I."/>
            <person name="Dimitrov K.M."/>
            <person name="Suarez D.L."/>
            <person name="Swayne D.E."/>
        </authorList>
    </citation>
    <scope>NUCLEOTIDE SEQUENCE [LARGE SCALE GENOMIC DNA]</scope>
    <source>
        <strain evidence="7 8">CECT 7971</strain>
    </source>
</reference>
<comment type="subcellular location">
    <subcellularLocation>
        <location evidence="5">Cytoplasm</location>
    </subcellularLocation>
</comment>
<evidence type="ECO:0000313" key="8">
    <source>
        <dbReference type="Proteomes" id="UP000193307"/>
    </source>
</evidence>
<dbReference type="PANTHER" id="PTHR10695">
    <property type="entry name" value="DEPHOSPHO-COA KINASE-RELATED"/>
    <property type="match status" value="1"/>
</dbReference>
<name>A0A1Y5SZX9_9RHOB</name>
<dbReference type="GO" id="GO:0004140">
    <property type="term" value="F:dephospho-CoA kinase activity"/>
    <property type="evidence" value="ECO:0007669"/>
    <property type="project" value="UniProtKB-UniRule"/>
</dbReference>
<dbReference type="EMBL" id="FWFW01000008">
    <property type="protein sequence ID" value="SLN51964.1"/>
    <property type="molecule type" value="Genomic_DNA"/>
</dbReference>
<dbReference type="Gene3D" id="3.40.50.300">
    <property type="entry name" value="P-loop containing nucleotide triphosphate hydrolases"/>
    <property type="match status" value="1"/>
</dbReference>
<comment type="pathway">
    <text evidence="5">Cofactor biosynthesis; coenzyme A biosynthesis; CoA from (R)-pantothenate: step 5/5.</text>
</comment>
<keyword evidence="5 7" id="KW-0808">Transferase</keyword>
<dbReference type="RefSeq" id="WP_085849726.1">
    <property type="nucleotide sequence ID" value="NZ_FNZV01000010.1"/>
</dbReference>
<evidence type="ECO:0000256" key="1">
    <source>
        <dbReference type="ARBA" id="ARBA00009018"/>
    </source>
</evidence>
<dbReference type="InterPro" id="IPR001977">
    <property type="entry name" value="Depp_CoAkinase"/>
</dbReference>
<dbReference type="EC" id="2.7.1.24" evidence="5 6"/>
<keyword evidence="4 5" id="KW-0173">Coenzyme A biosynthesis</keyword>
<sequence>MTKTKPIVIGLTGSIGMGKTTTAKMFLAAGIPVWDADCTVHRLYSNDKVAISEISKICPEATKNGAVDRQALKVWLNDTPNGLSQIESIIHPLVAQDRQVFIDTNPAQIVVLDVPLLFETGLFKTVDYVVVVSAPAEIQRQRVLARPNMTEAQFETILAKQVPDAAKRAGADFVIDTTSLEKAEAAVQSILKHIQENTPQETPRA</sequence>
<evidence type="ECO:0000313" key="7">
    <source>
        <dbReference type="EMBL" id="SLN51964.1"/>
    </source>
</evidence>
<organism evidence="7 8">
    <name type="scientific">Pacificibacter marinus</name>
    <dbReference type="NCBI Taxonomy" id="658057"/>
    <lineage>
        <taxon>Bacteria</taxon>
        <taxon>Pseudomonadati</taxon>
        <taxon>Pseudomonadota</taxon>
        <taxon>Alphaproteobacteria</taxon>
        <taxon>Rhodobacterales</taxon>
        <taxon>Roseobacteraceae</taxon>
        <taxon>Pacificibacter</taxon>
    </lineage>
</organism>
<comment type="function">
    <text evidence="5">Catalyzes the phosphorylation of the 3'-hydroxyl group of dephosphocoenzyme A to form coenzyme A.</text>
</comment>
<keyword evidence="5" id="KW-0963">Cytoplasm</keyword>
<dbReference type="PROSITE" id="PS51219">
    <property type="entry name" value="DPCK"/>
    <property type="match status" value="1"/>
</dbReference>
<keyword evidence="8" id="KW-1185">Reference proteome</keyword>
<accession>A0A1Y5SZX9</accession>
<evidence type="ECO:0000256" key="5">
    <source>
        <dbReference type="HAMAP-Rule" id="MF_00376"/>
    </source>
</evidence>
<dbReference type="OrthoDB" id="9812943at2"/>
<dbReference type="GO" id="GO:0005737">
    <property type="term" value="C:cytoplasm"/>
    <property type="evidence" value="ECO:0007669"/>
    <property type="project" value="UniProtKB-SubCell"/>
</dbReference>
<keyword evidence="5 7" id="KW-0418">Kinase</keyword>
<dbReference type="Proteomes" id="UP000193307">
    <property type="component" value="Unassembled WGS sequence"/>
</dbReference>
<dbReference type="GO" id="GO:0015937">
    <property type="term" value="P:coenzyme A biosynthetic process"/>
    <property type="evidence" value="ECO:0007669"/>
    <property type="project" value="UniProtKB-UniRule"/>
</dbReference>
<evidence type="ECO:0000256" key="2">
    <source>
        <dbReference type="ARBA" id="ARBA00022741"/>
    </source>
</evidence>
<dbReference type="CDD" id="cd02022">
    <property type="entry name" value="DPCK"/>
    <property type="match status" value="1"/>
</dbReference>
<dbReference type="UniPathway" id="UPA00241">
    <property type="reaction ID" value="UER00356"/>
</dbReference>
<gene>
    <name evidence="5 7" type="primary">coaE</name>
    <name evidence="7" type="ORF">PAM7971_02600</name>
</gene>
<evidence type="ECO:0000256" key="4">
    <source>
        <dbReference type="ARBA" id="ARBA00022993"/>
    </source>
</evidence>
<dbReference type="NCBIfam" id="TIGR00152">
    <property type="entry name" value="dephospho-CoA kinase"/>
    <property type="match status" value="1"/>
</dbReference>
<proteinExistence type="inferred from homology"/>